<evidence type="ECO:0000256" key="9">
    <source>
        <dbReference type="ARBA" id="ARBA00023201"/>
    </source>
</evidence>
<keyword evidence="7" id="KW-0406">Ion transport</keyword>
<dbReference type="AlphaFoldDB" id="A0A4Y4E6H8"/>
<feature type="transmembrane region" description="Helical" evidence="10">
    <location>
        <begin position="251"/>
        <end position="270"/>
    </location>
</feature>
<dbReference type="GO" id="GO:0005886">
    <property type="term" value="C:plasma membrane"/>
    <property type="evidence" value="ECO:0007669"/>
    <property type="project" value="UniProtKB-SubCell"/>
</dbReference>
<dbReference type="RefSeq" id="WP_141390964.1">
    <property type="nucleotide sequence ID" value="NZ_BJNZ01000032.1"/>
</dbReference>
<evidence type="ECO:0000313" key="13">
    <source>
        <dbReference type="Proteomes" id="UP000316659"/>
    </source>
</evidence>
<evidence type="ECO:0000256" key="3">
    <source>
        <dbReference type="ARBA" id="ARBA00022475"/>
    </source>
</evidence>
<keyword evidence="9" id="KW-0739">Sodium transport</keyword>
<dbReference type="PANTHER" id="PTHR10110">
    <property type="entry name" value="SODIUM/HYDROGEN EXCHANGER"/>
    <property type="match status" value="1"/>
</dbReference>
<evidence type="ECO:0000256" key="5">
    <source>
        <dbReference type="ARBA" id="ARBA00022989"/>
    </source>
</evidence>
<feature type="transmembrane region" description="Helical" evidence="10">
    <location>
        <begin position="12"/>
        <end position="33"/>
    </location>
</feature>
<keyword evidence="8 10" id="KW-0472">Membrane</keyword>
<dbReference type="GO" id="GO:0015385">
    <property type="term" value="F:sodium:proton antiporter activity"/>
    <property type="evidence" value="ECO:0007669"/>
    <property type="project" value="InterPro"/>
</dbReference>
<evidence type="ECO:0000259" key="11">
    <source>
        <dbReference type="Pfam" id="PF00999"/>
    </source>
</evidence>
<evidence type="ECO:0000256" key="4">
    <source>
        <dbReference type="ARBA" id="ARBA00022692"/>
    </source>
</evidence>
<dbReference type="EMBL" id="BJNZ01000032">
    <property type="protein sequence ID" value="GED11554.1"/>
    <property type="molecule type" value="Genomic_DNA"/>
</dbReference>
<keyword evidence="6" id="KW-0915">Sodium</keyword>
<dbReference type="Proteomes" id="UP000316659">
    <property type="component" value="Unassembled WGS sequence"/>
</dbReference>
<dbReference type="GO" id="GO:0051453">
    <property type="term" value="P:regulation of intracellular pH"/>
    <property type="evidence" value="ECO:0007669"/>
    <property type="project" value="TreeGrafter"/>
</dbReference>
<keyword evidence="4 10" id="KW-0812">Transmembrane</keyword>
<feature type="transmembrane region" description="Helical" evidence="10">
    <location>
        <begin position="195"/>
        <end position="219"/>
    </location>
</feature>
<evidence type="ECO:0000313" key="12">
    <source>
        <dbReference type="EMBL" id="GED11554.1"/>
    </source>
</evidence>
<evidence type="ECO:0000256" key="2">
    <source>
        <dbReference type="ARBA" id="ARBA00022448"/>
    </source>
</evidence>
<dbReference type="Pfam" id="PF00999">
    <property type="entry name" value="Na_H_Exchanger"/>
    <property type="match status" value="1"/>
</dbReference>
<feature type="transmembrane region" description="Helical" evidence="10">
    <location>
        <begin position="40"/>
        <end position="60"/>
    </location>
</feature>
<keyword evidence="5 10" id="KW-1133">Transmembrane helix</keyword>
<dbReference type="PANTHER" id="PTHR10110:SF86">
    <property type="entry name" value="SODIUM_HYDROGEN EXCHANGER 7"/>
    <property type="match status" value="1"/>
</dbReference>
<evidence type="ECO:0000256" key="1">
    <source>
        <dbReference type="ARBA" id="ARBA00004651"/>
    </source>
</evidence>
<proteinExistence type="predicted"/>
<dbReference type="Gene3D" id="6.10.140.1330">
    <property type="match status" value="1"/>
</dbReference>
<dbReference type="GO" id="GO:0098719">
    <property type="term" value="P:sodium ion import across plasma membrane"/>
    <property type="evidence" value="ECO:0007669"/>
    <property type="project" value="TreeGrafter"/>
</dbReference>
<evidence type="ECO:0000256" key="10">
    <source>
        <dbReference type="SAM" id="Phobius"/>
    </source>
</evidence>
<reference evidence="12 13" key="1">
    <citation type="submission" date="2019-06" db="EMBL/GenBank/DDBJ databases">
        <title>Whole genome shotgun sequence of Cellulosimicrobium cellulans NBRC 15516.</title>
        <authorList>
            <person name="Hosoyama A."/>
            <person name="Uohara A."/>
            <person name="Ohji S."/>
            <person name="Ichikawa N."/>
        </authorList>
    </citation>
    <scope>NUCLEOTIDE SEQUENCE [LARGE SCALE GENOMIC DNA]</scope>
    <source>
        <strain evidence="12 13">NBRC 15516</strain>
    </source>
</reference>
<dbReference type="GO" id="GO:0015386">
    <property type="term" value="F:potassium:proton antiporter activity"/>
    <property type="evidence" value="ECO:0007669"/>
    <property type="project" value="TreeGrafter"/>
</dbReference>
<comment type="subcellular location">
    <subcellularLocation>
        <location evidence="1">Cell membrane</location>
        <topology evidence="1">Multi-pass membrane protein</topology>
    </subcellularLocation>
</comment>
<dbReference type="InterPro" id="IPR018422">
    <property type="entry name" value="Cation/H_exchanger_CPA1"/>
</dbReference>
<feature type="transmembrane region" description="Helical" evidence="10">
    <location>
        <begin position="92"/>
        <end position="114"/>
    </location>
</feature>
<name>A0A4Y4E6H8_CELCE</name>
<feature type="transmembrane region" description="Helical" evidence="10">
    <location>
        <begin position="321"/>
        <end position="344"/>
    </location>
</feature>
<gene>
    <name evidence="12" type="ORF">CCE02nite_35530</name>
</gene>
<keyword evidence="2" id="KW-0813">Transport</keyword>
<evidence type="ECO:0000256" key="7">
    <source>
        <dbReference type="ARBA" id="ARBA00023065"/>
    </source>
</evidence>
<accession>A0A4Y4E6H8</accession>
<sequence>MEFPFSLTEEQILSLIVVGTLAVVAIVGVNILAPKAGVAAPLVLVAVGVAVSFVPAVPEIEFEPEWILAGILPPLLYSAAVGLPTMDFRRDFTAISGLSVVLVLLSTVLLGYLFTWLIPGIPLAAGFALGAIVSPTDAVATSIVKRLGASPRVVTLLEGESLLNDASALVLLRSAIAAIALTVASDGAAPAFSLWAVAGDFVFAVVVAVLVGSLVGFLGLTVRRRLANPALSTAVSFVVPFIAYLPTEELGASGLVAVVTAGLVTGNGAAKYLRPQHRLAEESNWRTVELLLEGTVFLLMGLELFALVTDVQEAHGSLWRAVGIAALAAVVILVVRSAYVATLLRSLARRARRGESMRGVIAGMQEKLDARFAADGTPVASAVGEKPALGTPERRGAEMVAKAPPERVGRLRTSLRRRAADIDYLTAEPLGWREGTLLVWAGMRGVVTLAAAQTLPTDTPQRSFLVLVAFGVAAGTLVVQGGTLPWVVRRLGLAGGSSRADEDRGAVRVELDAAAVAVIDAPDLRRSDGSTYDGDVVARVRRDVVRELENRDTDAATSAELFAQYKELRLRAIAAQRVALLAARTSGAYSSQALRHALDLLDAEQIDLELRRGPYVPGDED</sequence>
<organism evidence="12 13">
    <name type="scientific">Cellulosimicrobium cellulans</name>
    <name type="common">Arthrobacter luteus</name>
    <dbReference type="NCBI Taxonomy" id="1710"/>
    <lineage>
        <taxon>Bacteria</taxon>
        <taxon>Bacillati</taxon>
        <taxon>Actinomycetota</taxon>
        <taxon>Actinomycetes</taxon>
        <taxon>Micrococcales</taxon>
        <taxon>Promicromonosporaceae</taxon>
        <taxon>Cellulosimicrobium</taxon>
    </lineage>
</organism>
<feature type="transmembrane region" description="Helical" evidence="10">
    <location>
        <begin position="464"/>
        <end position="488"/>
    </location>
</feature>
<feature type="transmembrane region" description="Helical" evidence="10">
    <location>
        <begin position="66"/>
        <end position="85"/>
    </location>
</feature>
<feature type="domain" description="Cation/H+ exchanger transmembrane" evidence="11">
    <location>
        <begin position="23"/>
        <end position="357"/>
    </location>
</feature>
<keyword evidence="3" id="KW-1003">Cell membrane</keyword>
<feature type="transmembrane region" description="Helical" evidence="10">
    <location>
        <begin position="226"/>
        <end position="245"/>
    </location>
</feature>
<comment type="caution">
    <text evidence="12">The sequence shown here is derived from an EMBL/GenBank/DDBJ whole genome shotgun (WGS) entry which is preliminary data.</text>
</comment>
<feature type="transmembrane region" description="Helical" evidence="10">
    <location>
        <begin position="290"/>
        <end position="309"/>
    </location>
</feature>
<dbReference type="InterPro" id="IPR006153">
    <property type="entry name" value="Cation/H_exchanger_TM"/>
</dbReference>
<protein>
    <submittedName>
        <fullName evidence="12">Peptidase</fullName>
    </submittedName>
</protein>
<evidence type="ECO:0000256" key="6">
    <source>
        <dbReference type="ARBA" id="ARBA00023053"/>
    </source>
</evidence>
<evidence type="ECO:0000256" key="8">
    <source>
        <dbReference type="ARBA" id="ARBA00023136"/>
    </source>
</evidence>